<feature type="transmembrane region" description="Helical" evidence="8">
    <location>
        <begin position="250"/>
        <end position="269"/>
    </location>
</feature>
<accession>A0A512BEU6</accession>
<proteinExistence type="inferred from homology"/>
<comment type="subcellular location">
    <subcellularLocation>
        <location evidence="1">Cell membrane</location>
        <topology evidence="1">Multi-pass membrane protein</topology>
    </subcellularLocation>
</comment>
<feature type="transmembrane region" description="Helical" evidence="8">
    <location>
        <begin position="12"/>
        <end position="30"/>
    </location>
</feature>
<keyword evidence="4 8" id="KW-0812">Transmembrane</keyword>
<dbReference type="AlphaFoldDB" id="A0A512BEU6"/>
<evidence type="ECO:0000256" key="6">
    <source>
        <dbReference type="ARBA" id="ARBA00023136"/>
    </source>
</evidence>
<dbReference type="EMBL" id="BJYT01000011">
    <property type="protein sequence ID" value="GEO10493.1"/>
    <property type="molecule type" value="Genomic_DNA"/>
</dbReference>
<comment type="caution">
    <text evidence="9">The sequence shown here is derived from an EMBL/GenBank/DDBJ whole genome shotgun (WGS) entry which is preliminary data.</text>
</comment>
<dbReference type="InterPro" id="IPR018584">
    <property type="entry name" value="GT87"/>
</dbReference>
<feature type="transmembrane region" description="Helical" evidence="8">
    <location>
        <begin position="121"/>
        <end position="153"/>
    </location>
</feature>
<protein>
    <submittedName>
        <fullName evidence="9">Membrane protein</fullName>
    </submittedName>
</protein>
<keyword evidence="3" id="KW-0808">Transferase</keyword>
<name>A0A512BEU6_9BACT</name>
<dbReference type="RefSeq" id="WP_147204604.1">
    <property type="nucleotide sequence ID" value="NZ_BJYT01000011.1"/>
</dbReference>
<dbReference type="Pfam" id="PF09594">
    <property type="entry name" value="GT87"/>
    <property type="match status" value="1"/>
</dbReference>
<evidence type="ECO:0000313" key="9">
    <source>
        <dbReference type="EMBL" id="GEO10493.1"/>
    </source>
</evidence>
<feature type="transmembrane region" description="Helical" evidence="8">
    <location>
        <begin position="91"/>
        <end position="109"/>
    </location>
</feature>
<feature type="transmembrane region" description="Helical" evidence="8">
    <location>
        <begin position="276"/>
        <end position="293"/>
    </location>
</feature>
<dbReference type="GO" id="GO:0016758">
    <property type="term" value="F:hexosyltransferase activity"/>
    <property type="evidence" value="ECO:0007669"/>
    <property type="project" value="InterPro"/>
</dbReference>
<evidence type="ECO:0000256" key="3">
    <source>
        <dbReference type="ARBA" id="ARBA00022679"/>
    </source>
</evidence>
<feature type="transmembrane region" description="Helical" evidence="8">
    <location>
        <begin position="191"/>
        <end position="210"/>
    </location>
</feature>
<sequence length="396" mass="45635">MKSLILKIQLKHVIILIIVLALGITIQGIIASQGDVYTHYNNLVIFKSSFGHLIHNQNLYLYYPKEYFDLYKYSPTFSVLMAPFYYLPNEVGLFIFNIINTSVFIYALLRLKIAPDSLKFLFLFLFLEFGISMQWVQTNVLIASLIILAFHSLENKKPWLASLLIVLTVYIKIFGLVAVVLGVFYPNKFRFVLYTIFWTLVFAVLPLVVISKNELLQQYQNWIDLLKWDHEASYGVSFIGLVHSWFNLNFSKIATVAVAAIVFCIPLLKFNCYKQYNFRLQILASLLIWIVIFNHRGESPTYVIALVGVGIWYFSQPANTTNKDLLWLCLVFTSFTSTDLITPGWITEKYVDTYSIKAVFSIVIWCKLIFDLLTKEQFKCPKQDEVVSKGLSSAAT</sequence>
<dbReference type="OrthoDB" id="1070018at2"/>
<evidence type="ECO:0000313" key="10">
    <source>
        <dbReference type="Proteomes" id="UP000321513"/>
    </source>
</evidence>
<organism evidence="9 10">
    <name type="scientific">Segetibacter aerophilus</name>
    <dbReference type="NCBI Taxonomy" id="670293"/>
    <lineage>
        <taxon>Bacteria</taxon>
        <taxon>Pseudomonadati</taxon>
        <taxon>Bacteroidota</taxon>
        <taxon>Chitinophagia</taxon>
        <taxon>Chitinophagales</taxon>
        <taxon>Chitinophagaceae</taxon>
        <taxon>Segetibacter</taxon>
    </lineage>
</organism>
<dbReference type="GO" id="GO:0005886">
    <property type="term" value="C:plasma membrane"/>
    <property type="evidence" value="ECO:0007669"/>
    <property type="project" value="UniProtKB-SubCell"/>
</dbReference>
<feature type="transmembrane region" description="Helical" evidence="8">
    <location>
        <begin position="299"/>
        <end position="315"/>
    </location>
</feature>
<keyword evidence="5 8" id="KW-1133">Transmembrane helix</keyword>
<evidence type="ECO:0000256" key="5">
    <source>
        <dbReference type="ARBA" id="ARBA00022989"/>
    </source>
</evidence>
<keyword evidence="2" id="KW-1003">Cell membrane</keyword>
<feature type="transmembrane region" description="Helical" evidence="8">
    <location>
        <begin position="159"/>
        <end position="184"/>
    </location>
</feature>
<comment type="similarity">
    <text evidence="7">Belongs to the glycosyltransferase 87 family.</text>
</comment>
<feature type="transmembrane region" description="Helical" evidence="8">
    <location>
        <begin position="327"/>
        <end position="347"/>
    </location>
</feature>
<evidence type="ECO:0000256" key="8">
    <source>
        <dbReference type="SAM" id="Phobius"/>
    </source>
</evidence>
<reference evidence="9 10" key="1">
    <citation type="submission" date="2019-07" db="EMBL/GenBank/DDBJ databases">
        <title>Whole genome shotgun sequence of Segetibacter aerophilus NBRC 106135.</title>
        <authorList>
            <person name="Hosoyama A."/>
            <person name="Uohara A."/>
            <person name="Ohji S."/>
            <person name="Ichikawa N."/>
        </authorList>
    </citation>
    <scope>NUCLEOTIDE SEQUENCE [LARGE SCALE GENOMIC DNA]</scope>
    <source>
        <strain evidence="9 10">NBRC 106135</strain>
    </source>
</reference>
<gene>
    <name evidence="9" type="ORF">SAE01_29890</name>
</gene>
<evidence type="ECO:0000256" key="2">
    <source>
        <dbReference type="ARBA" id="ARBA00022475"/>
    </source>
</evidence>
<evidence type="ECO:0000256" key="1">
    <source>
        <dbReference type="ARBA" id="ARBA00004651"/>
    </source>
</evidence>
<dbReference type="Proteomes" id="UP000321513">
    <property type="component" value="Unassembled WGS sequence"/>
</dbReference>
<evidence type="ECO:0000256" key="4">
    <source>
        <dbReference type="ARBA" id="ARBA00022692"/>
    </source>
</evidence>
<keyword evidence="6 8" id="KW-0472">Membrane</keyword>
<keyword evidence="10" id="KW-1185">Reference proteome</keyword>
<evidence type="ECO:0000256" key="7">
    <source>
        <dbReference type="ARBA" id="ARBA00024033"/>
    </source>
</evidence>